<evidence type="ECO:0000313" key="2">
    <source>
        <dbReference type="EMBL" id="HIX55842.1"/>
    </source>
</evidence>
<organism evidence="2 3">
    <name type="scientific">Candidatus Sphingobacterium stercoripullorum</name>
    <dbReference type="NCBI Taxonomy" id="2838759"/>
    <lineage>
        <taxon>Bacteria</taxon>
        <taxon>Pseudomonadati</taxon>
        <taxon>Bacteroidota</taxon>
        <taxon>Sphingobacteriia</taxon>
        <taxon>Sphingobacteriales</taxon>
        <taxon>Sphingobacteriaceae</taxon>
        <taxon>Sphingobacterium</taxon>
    </lineage>
</organism>
<reference evidence="2" key="2">
    <citation type="submission" date="2021-04" db="EMBL/GenBank/DDBJ databases">
        <authorList>
            <person name="Gilroy R."/>
        </authorList>
    </citation>
    <scope>NUCLEOTIDE SEQUENCE</scope>
    <source>
        <strain evidence="2">1719</strain>
    </source>
</reference>
<dbReference type="PANTHER" id="PTHR23150:SF19">
    <property type="entry name" value="FORMYLGLYCINE-GENERATING ENZYME"/>
    <property type="match status" value="1"/>
</dbReference>
<dbReference type="Proteomes" id="UP000824156">
    <property type="component" value="Unassembled WGS sequence"/>
</dbReference>
<dbReference type="SUPFAM" id="SSF56436">
    <property type="entry name" value="C-type lectin-like"/>
    <property type="match status" value="1"/>
</dbReference>
<dbReference type="Gene3D" id="3.90.1580.10">
    <property type="entry name" value="paralog of FGE (formylglycine-generating enzyme)"/>
    <property type="match status" value="1"/>
</dbReference>
<sequence>MSQVVFGQSVDEPYTQPVNDTKLSFDLVPIPGGEFTMGSEGKQEDESPAHRVKVDSFWMGKYEVTWELFEAFAYKDYEKSISENKQVPENIDAITRPTKPYLDMTFGMGKGKHPAVAMTQYSAIQFCKWIYERTGVFYRLPTEAEWEYACRAGEQGDYFFGDDPALLSEYAWFEENSEDKTAEVGQKKPNAFGLYDMIGNVAEWTYDQYIEDAYKGRDGVVENPLQEATELYPHVVRGGSYQSEAEDLRSAKRDYSDPSWKQIDPQIPKSNWWFPEAPFVGFRVVRPVNPPSKEEIETYYNQEPIMDF</sequence>
<dbReference type="EMBL" id="DXEZ01000354">
    <property type="protein sequence ID" value="HIX55842.1"/>
    <property type="molecule type" value="Genomic_DNA"/>
</dbReference>
<dbReference type="PANTHER" id="PTHR23150">
    <property type="entry name" value="SULFATASE MODIFYING FACTOR 1, 2"/>
    <property type="match status" value="1"/>
</dbReference>
<dbReference type="AlphaFoldDB" id="A0A9D1WBN3"/>
<name>A0A9D1WBN3_9SPHI</name>
<feature type="domain" description="Sulfatase-modifying factor enzyme-like" evidence="1">
    <location>
        <begin position="26"/>
        <end position="261"/>
    </location>
</feature>
<evidence type="ECO:0000313" key="3">
    <source>
        <dbReference type="Proteomes" id="UP000824156"/>
    </source>
</evidence>
<dbReference type="InterPro" id="IPR042095">
    <property type="entry name" value="SUMF_sf"/>
</dbReference>
<dbReference type="InterPro" id="IPR005532">
    <property type="entry name" value="SUMF_dom"/>
</dbReference>
<gene>
    <name evidence="2" type="ORF">H9853_12555</name>
</gene>
<evidence type="ECO:0000259" key="1">
    <source>
        <dbReference type="Pfam" id="PF03781"/>
    </source>
</evidence>
<accession>A0A9D1WBN3</accession>
<dbReference type="GO" id="GO:0120147">
    <property type="term" value="F:formylglycine-generating oxidase activity"/>
    <property type="evidence" value="ECO:0007669"/>
    <property type="project" value="TreeGrafter"/>
</dbReference>
<comment type="caution">
    <text evidence="2">The sequence shown here is derived from an EMBL/GenBank/DDBJ whole genome shotgun (WGS) entry which is preliminary data.</text>
</comment>
<proteinExistence type="predicted"/>
<dbReference type="InterPro" id="IPR051043">
    <property type="entry name" value="Sulfatase_Mod_Factor_Kinase"/>
</dbReference>
<dbReference type="Pfam" id="PF03781">
    <property type="entry name" value="FGE-sulfatase"/>
    <property type="match status" value="1"/>
</dbReference>
<reference evidence="2" key="1">
    <citation type="journal article" date="2021" name="PeerJ">
        <title>Extensive microbial diversity within the chicken gut microbiome revealed by metagenomics and culture.</title>
        <authorList>
            <person name="Gilroy R."/>
            <person name="Ravi A."/>
            <person name="Getino M."/>
            <person name="Pursley I."/>
            <person name="Horton D.L."/>
            <person name="Alikhan N.F."/>
            <person name="Baker D."/>
            <person name="Gharbi K."/>
            <person name="Hall N."/>
            <person name="Watson M."/>
            <person name="Adriaenssens E.M."/>
            <person name="Foster-Nyarko E."/>
            <person name="Jarju S."/>
            <person name="Secka A."/>
            <person name="Antonio M."/>
            <person name="Oren A."/>
            <person name="Chaudhuri R.R."/>
            <person name="La Ragione R."/>
            <person name="Hildebrand F."/>
            <person name="Pallen M.J."/>
        </authorList>
    </citation>
    <scope>NUCLEOTIDE SEQUENCE</scope>
    <source>
        <strain evidence="2">1719</strain>
    </source>
</reference>
<protein>
    <submittedName>
        <fullName evidence="2">Formylglycine-generating enzyme family protein</fullName>
    </submittedName>
</protein>
<dbReference type="InterPro" id="IPR016187">
    <property type="entry name" value="CTDL_fold"/>
</dbReference>